<evidence type="ECO:0000256" key="1">
    <source>
        <dbReference type="SAM" id="MobiDB-lite"/>
    </source>
</evidence>
<feature type="compositionally biased region" description="Polar residues" evidence="1">
    <location>
        <begin position="655"/>
        <end position="665"/>
    </location>
</feature>
<evidence type="ECO:0000313" key="3">
    <source>
        <dbReference type="RefSeq" id="XP_005106420.2"/>
    </source>
</evidence>
<feature type="region of interest" description="Disordered" evidence="1">
    <location>
        <begin position="475"/>
        <end position="517"/>
    </location>
</feature>
<dbReference type="SUPFAM" id="SSF48371">
    <property type="entry name" value="ARM repeat"/>
    <property type="match status" value="1"/>
</dbReference>
<accession>A0ABM0K1B5</accession>
<feature type="compositionally biased region" description="Pro residues" evidence="1">
    <location>
        <begin position="126"/>
        <end position="141"/>
    </location>
</feature>
<dbReference type="Proteomes" id="UP000694888">
    <property type="component" value="Unplaced"/>
</dbReference>
<feature type="compositionally biased region" description="Low complexity" evidence="1">
    <location>
        <begin position="683"/>
        <end position="704"/>
    </location>
</feature>
<dbReference type="GeneID" id="101851290"/>
<keyword evidence="2" id="KW-1185">Reference proteome</keyword>
<feature type="region of interest" description="Disordered" evidence="1">
    <location>
        <begin position="116"/>
        <end position="144"/>
    </location>
</feature>
<evidence type="ECO:0000313" key="2">
    <source>
        <dbReference type="Proteomes" id="UP000694888"/>
    </source>
</evidence>
<protein>
    <submittedName>
        <fullName evidence="3">Uncharacterized protein LOC101851290</fullName>
    </submittedName>
</protein>
<feature type="compositionally biased region" description="Basic and acidic residues" evidence="1">
    <location>
        <begin position="491"/>
        <end position="509"/>
    </location>
</feature>
<feature type="compositionally biased region" description="Polar residues" evidence="1">
    <location>
        <begin position="549"/>
        <end position="563"/>
    </location>
</feature>
<gene>
    <name evidence="3" type="primary">LOC101851290</name>
</gene>
<dbReference type="Gene3D" id="1.25.10.10">
    <property type="entry name" value="Leucine-rich Repeat Variant"/>
    <property type="match status" value="1"/>
</dbReference>
<name>A0ABM0K1B5_APLCA</name>
<dbReference type="InterPro" id="IPR016024">
    <property type="entry name" value="ARM-type_fold"/>
</dbReference>
<sequence>MEGHIEHTYSVRNCEDGQTVTFFGDGEFCIGLTLDESIACVKQTAGGSAPQSQDDNDIVVPLVMLTVWRTSGVTVCPASRDLKCKLNGEDISTEANIIPGNKVEVGDKVLELVEGSAPKPGRRHLPPTPGVPILPTPPPKPQRTAAKTVALSEAASKESASRDALREWCLIELPNSENELLQQIKDPEQLASLASSYLTRHINQHTDVVMSTELTDRIFKVMQEVAHHRRDILRRFLCEVISEVVEEKEEDVPADAASHHATVTALLVEILRQFLDPAFLVLMCLQLLRALSHIPGNVMTMVASQTTAAVLGSMAVYKDDETVQNNCLDILAKMATFMPSVLEKPPMRESSIDLVAMAMKLHTNNLTVIQAGIRTLANLAATLHSLAFASMIDSPYPDLRTYISLVMSVLEYLYHNTLALVRDALAVYCADLTVKMDGRRFLFECAKMDQLRRQCKIWESQPDMERPVVNFHDEVEDDDASTSICNGAEDADSKDTDGEHGGSLEKDSLYEDENGGSNGILKKARSFENLKTPDRRVSFIDENDLQGHDSFTSSSSEAYSPTPGQLPDPHPPDNSNGVESPDIQILSRSLIYPANFSSVDSSDGEIIQPVNTSSSALDNSVPPAKPARRPIGAIPVCINTPSDSEPEPGFHSPDETNGNVSNESCSDGHDGRHSEVKNVNQNSSSVCGSFDSSSPGSLSGSSQSPCVDLTDFRYSAADENFMRRLMSIQVTCHLCSASVRGRDPQALRLIDLPLFELLARPGIPPGVLQFARSQYKEETTLMDTDPATVISVIDAVRYKMLAFDLVRKSLEVLVQSLTSKLHVKMFFLVGEVLASVVRDTQLSPIAADEEYVSGLEKELVSVTSALSEPCASAAVAVRETFCSMVKGRMRTGQI</sequence>
<organism evidence="2 3">
    <name type="scientific">Aplysia californica</name>
    <name type="common">California sea hare</name>
    <dbReference type="NCBI Taxonomy" id="6500"/>
    <lineage>
        <taxon>Eukaryota</taxon>
        <taxon>Metazoa</taxon>
        <taxon>Spiralia</taxon>
        <taxon>Lophotrochozoa</taxon>
        <taxon>Mollusca</taxon>
        <taxon>Gastropoda</taxon>
        <taxon>Heterobranchia</taxon>
        <taxon>Euthyneura</taxon>
        <taxon>Tectipleura</taxon>
        <taxon>Aplysiida</taxon>
        <taxon>Aplysioidea</taxon>
        <taxon>Aplysiidae</taxon>
        <taxon>Aplysia</taxon>
    </lineage>
</organism>
<proteinExistence type="predicted"/>
<feature type="region of interest" description="Disordered" evidence="1">
    <location>
        <begin position="541"/>
        <end position="580"/>
    </location>
</feature>
<feature type="compositionally biased region" description="Basic and acidic residues" evidence="1">
    <location>
        <begin position="666"/>
        <end position="676"/>
    </location>
</feature>
<feature type="region of interest" description="Disordered" evidence="1">
    <location>
        <begin position="598"/>
        <end position="704"/>
    </location>
</feature>
<dbReference type="RefSeq" id="XP_005106420.2">
    <property type="nucleotide sequence ID" value="XM_005106363.3"/>
</dbReference>
<dbReference type="InterPro" id="IPR011989">
    <property type="entry name" value="ARM-like"/>
</dbReference>
<feature type="compositionally biased region" description="Polar residues" evidence="1">
    <location>
        <begin position="609"/>
        <end position="618"/>
    </location>
</feature>
<reference evidence="3" key="1">
    <citation type="submission" date="2025-08" db="UniProtKB">
        <authorList>
            <consortium name="RefSeq"/>
        </authorList>
    </citation>
    <scope>IDENTIFICATION</scope>
</reference>